<dbReference type="OrthoDB" id="678532at2759"/>
<comment type="similarity">
    <text evidence="1">Belongs to the peptidase C48 family.</text>
</comment>
<dbReference type="InterPro" id="IPR038765">
    <property type="entry name" value="Papain-like_cys_pep_sf"/>
</dbReference>
<dbReference type="GO" id="GO:0008234">
    <property type="term" value="F:cysteine-type peptidase activity"/>
    <property type="evidence" value="ECO:0007669"/>
    <property type="project" value="InterPro"/>
</dbReference>
<dbReference type="InterPro" id="IPR003653">
    <property type="entry name" value="Peptidase_C48_C"/>
</dbReference>
<accession>A0A368R7U8</accession>
<reference evidence="5" key="2">
    <citation type="submission" date="2015-07" db="EMBL/GenBank/DDBJ databases">
        <authorList>
            <person name="Noorani M."/>
        </authorList>
    </citation>
    <scope>NUCLEOTIDE SEQUENCE</scope>
    <source>
        <strain evidence="5">Yugu1</strain>
    </source>
</reference>
<evidence type="ECO:0000256" key="3">
    <source>
        <dbReference type="ARBA" id="ARBA00022801"/>
    </source>
</evidence>
<gene>
    <name evidence="5" type="ORF">SETIT_5G227500v2</name>
</gene>
<evidence type="ECO:0000256" key="2">
    <source>
        <dbReference type="ARBA" id="ARBA00022670"/>
    </source>
</evidence>
<organism evidence="5">
    <name type="scientific">Setaria italica</name>
    <name type="common">Foxtail millet</name>
    <name type="synonym">Panicum italicum</name>
    <dbReference type="NCBI Taxonomy" id="4555"/>
    <lineage>
        <taxon>Eukaryota</taxon>
        <taxon>Viridiplantae</taxon>
        <taxon>Streptophyta</taxon>
        <taxon>Embryophyta</taxon>
        <taxon>Tracheophyta</taxon>
        <taxon>Spermatophyta</taxon>
        <taxon>Magnoliopsida</taxon>
        <taxon>Liliopsida</taxon>
        <taxon>Poales</taxon>
        <taxon>Poaceae</taxon>
        <taxon>PACMAD clade</taxon>
        <taxon>Panicoideae</taxon>
        <taxon>Panicodae</taxon>
        <taxon>Paniceae</taxon>
        <taxon>Cenchrinae</taxon>
        <taxon>Setaria</taxon>
    </lineage>
</organism>
<keyword evidence="2" id="KW-0645">Protease</keyword>
<proteinExistence type="inferred from homology"/>
<dbReference type="EMBL" id="CM003532">
    <property type="protein sequence ID" value="RCV26212.1"/>
    <property type="molecule type" value="Genomic_DNA"/>
</dbReference>
<protein>
    <recommendedName>
        <fullName evidence="4">Ubiquitin-like protease family profile domain-containing protein</fullName>
    </recommendedName>
</protein>
<dbReference type="GO" id="GO:0006508">
    <property type="term" value="P:proteolysis"/>
    <property type="evidence" value="ECO:0007669"/>
    <property type="project" value="UniProtKB-KW"/>
</dbReference>
<evidence type="ECO:0000256" key="1">
    <source>
        <dbReference type="ARBA" id="ARBA00005234"/>
    </source>
</evidence>
<dbReference type="PROSITE" id="PS50600">
    <property type="entry name" value="ULP_PROTEASE"/>
    <property type="match status" value="1"/>
</dbReference>
<dbReference type="Pfam" id="PF02902">
    <property type="entry name" value="Peptidase_C48"/>
    <property type="match status" value="1"/>
</dbReference>
<evidence type="ECO:0000313" key="5">
    <source>
        <dbReference type="EMBL" id="RCV26212.1"/>
    </source>
</evidence>
<sequence>MPDEPLSTDSTSNEYLINADELSTVQYINSTSQDKVLVDIGFYTATKKDLECLLNSEMFLNDSVMNAYIRILKAQPSINEREDGYAYLETTYNANMICGDTIASLRNKEEGNFRLYRTLTYLNNDMVFFPINIKDCHWYLVVINGRKGVVQKDMTNFRLKLAVTLVNYAWNKVKGSPGYKATDAEETYTMEDNEK</sequence>
<evidence type="ECO:0000259" key="4">
    <source>
        <dbReference type="PROSITE" id="PS50600"/>
    </source>
</evidence>
<reference evidence="5" key="1">
    <citation type="journal article" date="2012" name="Nat. Biotechnol.">
        <title>Reference genome sequence of the model plant Setaria.</title>
        <authorList>
            <person name="Bennetzen J.L."/>
            <person name="Schmutz J."/>
            <person name="Wang H."/>
            <person name="Percifield R."/>
            <person name="Hawkins J."/>
            <person name="Pontaroli A.C."/>
            <person name="Estep M."/>
            <person name="Feng L."/>
            <person name="Vaughn J.N."/>
            <person name="Grimwood J."/>
            <person name="Jenkins J."/>
            <person name="Barry K."/>
            <person name="Lindquist E."/>
            <person name="Hellsten U."/>
            <person name="Deshpande S."/>
            <person name="Wang X."/>
            <person name="Wu X."/>
            <person name="Mitros T."/>
            <person name="Triplett J."/>
            <person name="Yang X."/>
            <person name="Ye C.Y."/>
            <person name="Mauro-Herrera M."/>
            <person name="Wang L."/>
            <person name="Li P."/>
            <person name="Sharma M."/>
            <person name="Sharma R."/>
            <person name="Ronald P.C."/>
            <person name="Panaud O."/>
            <person name="Kellogg E.A."/>
            <person name="Brutnell T.P."/>
            <person name="Doust A.N."/>
            <person name="Tuskan G.A."/>
            <person name="Rokhsar D."/>
            <person name="Devos K.M."/>
        </authorList>
    </citation>
    <scope>NUCLEOTIDE SEQUENCE [LARGE SCALE GENOMIC DNA]</scope>
    <source>
        <strain evidence="5">Yugu1</strain>
    </source>
</reference>
<dbReference type="AlphaFoldDB" id="A0A368R7U8"/>
<keyword evidence="3" id="KW-0378">Hydrolase</keyword>
<feature type="domain" description="Ubiquitin-like protease family profile" evidence="4">
    <location>
        <begin position="43"/>
        <end position="195"/>
    </location>
</feature>
<name>A0A368R7U8_SETIT</name>
<dbReference type="SUPFAM" id="SSF54001">
    <property type="entry name" value="Cysteine proteinases"/>
    <property type="match status" value="1"/>
</dbReference>
<dbReference type="Gene3D" id="3.40.395.10">
    <property type="entry name" value="Adenoviral Proteinase, Chain A"/>
    <property type="match status" value="1"/>
</dbReference>